<dbReference type="Proteomes" id="UP000198629">
    <property type="component" value="Unassembled WGS sequence"/>
</dbReference>
<dbReference type="RefSeq" id="WP_091472195.1">
    <property type="nucleotide sequence ID" value="NZ_FNFX01000004.1"/>
</dbReference>
<evidence type="ECO:0000313" key="3">
    <source>
        <dbReference type="Proteomes" id="UP000198629"/>
    </source>
</evidence>
<accession>A0A1G9E7H8</accession>
<evidence type="ECO:0000313" key="2">
    <source>
        <dbReference type="EMBL" id="SDK72037.1"/>
    </source>
</evidence>
<dbReference type="STRING" id="492660.SAMN05192566_2210"/>
<protein>
    <submittedName>
        <fullName evidence="2">FlxA-like protein</fullName>
    </submittedName>
</protein>
<reference evidence="3" key="1">
    <citation type="submission" date="2016-10" db="EMBL/GenBank/DDBJ databases">
        <authorList>
            <person name="Varghese N."/>
            <person name="Submissions S."/>
        </authorList>
    </citation>
    <scope>NUCLEOTIDE SEQUENCE [LARGE SCALE GENOMIC DNA]</scope>
    <source>
        <strain evidence="3">CBMB127</strain>
    </source>
</reference>
<evidence type="ECO:0000256" key="1">
    <source>
        <dbReference type="SAM" id="MobiDB-lite"/>
    </source>
</evidence>
<feature type="region of interest" description="Disordered" evidence="1">
    <location>
        <begin position="1"/>
        <end position="26"/>
    </location>
</feature>
<gene>
    <name evidence="2" type="ORF">SAMN05192566_2210</name>
</gene>
<keyword evidence="3" id="KW-1185">Reference proteome</keyword>
<dbReference type="EMBL" id="FNFX01000004">
    <property type="protein sequence ID" value="SDK72037.1"/>
    <property type="molecule type" value="Genomic_DNA"/>
</dbReference>
<feature type="compositionally biased region" description="Polar residues" evidence="1">
    <location>
        <begin position="79"/>
        <end position="94"/>
    </location>
</feature>
<feature type="region of interest" description="Disordered" evidence="1">
    <location>
        <begin position="79"/>
        <end position="107"/>
    </location>
</feature>
<name>A0A1G9E7H8_9PROT</name>
<proteinExistence type="predicted"/>
<dbReference type="AlphaFoldDB" id="A0A1G9E7H8"/>
<organism evidence="2 3">
    <name type="scientific">Methylophilus rhizosphaerae</name>
    <dbReference type="NCBI Taxonomy" id="492660"/>
    <lineage>
        <taxon>Bacteria</taxon>
        <taxon>Pseudomonadati</taxon>
        <taxon>Pseudomonadota</taxon>
        <taxon>Betaproteobacteria</taxon>
        <taxon>Nitrosomonadales</taxon>
        <taxon>Methylophilaceae</taxon>
        <taxon>Methylophilus</taxon>
    </lineage>
</organism>
<sequence length="107" mass="11619">MASISVHGGSLPIDGHGPQSPGNDSTIAGLKQKLAELTQELKDVLNNPSEKTMARAKSIQMKIQITQDRLEYLIQQAATKNSSQQAKPVQNTSMHNDKPPAQIDIFV</sequence>